<keyword evidence="3" id="KW-0808">Transferase</keyword>
<dbReference type="PANTHER" id="PTHR44051">
    <property type="entry name" value="GLUTATHIONE S-TRANSFERASE-RELATED"/>
    <property type="match status" value="1"/>
</dbReference>
<evidence type="ECO:0000313" key="3">
    <source>
        <dbReference type="EMBL" id="APX10564.1"/>
    </source>
</evidence>
<feature type="domain" description="GST N-terminal" evidence="1">
    <location>
        <begin position="1"/>
        <end position="80"/>
    </location>
</feature>
<dbReference type="SFLD" id="SFLDS00019">
    <property type="entry name" value="Glutathione_Transferase_(cytos"/>
    <property type="match status" value="1"/>
</dbReference>
<dbReference type="InterPro" id="IPR036282">
    <property type="entry name" value="Glutathione-S-Trfase_C_sf"/>
</dbReference>
<dbReference type="PROSITE" id="PS50405">
    <property type="entry name" value="GST_CTER"/>
    <property type="match status" value="1"/>
</dbReference>
<dbReference type="Pfam" id="PF02798">
    <property type="entry name" value="GST_N"/>
    <property type="match status" value="1"/>
</dbReference>
<dbReference type="Proteomes" id="UP000186336">
    <property type="component" value="Chromosome"/>
</dbReference>
<dbReference type="OrthoDB" id="9810080at2"/>
<protein>
    <submittedName>
        <fullName evidence="3">Glutathione S-transferase</fullName>
    </submittedName>
</protein>
<dbReference type="Gene3D" id="1.20.1050.10">
    <property type="match status" value="1"/>
</dbReference>
<accession>A0A1P8MRB4</accession>
<proteinExistence type="predicted"/>
<name>A0A1P8MRB4_9RHOB</name>
<feature type="domain" description="GST C-terminal" evidence="2">
    <location>
        <begin position="86"/>
        <end position="203"/>
    </location>
</feature>
<dbReference type="CDD" id="cd03046">
    <property type="entry name" value="GST_N_GTT1_like"/>
    <property type="match status" value="1"/>
</dbReference>
<dbReference type="EMBL" id="CP019312">
    <property type="protein sequence ID" value="APX10564.1"/>
    <property type="molecule type" value="Genomic_DNA"/>
</dbReference>
<dbReference type="SUPFAM" id="SSF52833">
    <property type="entry name" value="Thioredoxin-like"/>
    <property type="match status" value="1"/>
</dbReference>
<keyword evidence="4" id="KW-1185">Reference proteome</keyword>
<dbReference type="SFLD" id="SFLDG01150">
    <property type="entry name" value="Main.1:_Beta-like"/>
    <property type="match status" value="1"/>
</dbReference>
<sequence length="204" mass="22580">MITIHCLAYSRAIRLIWLMEDLGQPYDLVRYERTDAFRAPQALRDVHPLGKSPVIEDGDLRLAESASCLRYLTGKFDDDTHAPDPGTAAYAQHEEMLDYVESSFAAACMNVLLPAMKGEDIAENARDTLQMHLSYIAQTLPDHGLLFGEKASLADIQMSYLLANLAATGFLADAPRIETYWNDLQKQDGYIAATKVAGPMAPDL</sequence>
<dbReference type="PANTHER" id="PTHR44051:SF9">
    <property type="entry name" value="GLUTATHIONE S-TRANSFERASE 1"/>
    <property type="match status" value="1"/>
</dbReference>
<evidence type="ECO:0000259" key="2">
    <source>
        <dbReference type="PROSITE" id="PS50405"/>
    </source>
</evidence>
<dbReference type="KEGG" id="tom:BWR18_01770"/>
<dbReference type="InterPro" id="IPR040079">
    <property type="entry name" value="Glutathione_S-Trfase"/>
</dbReference>
<dbReference type="RefSeq" id="WP_076626431.1">
    <property type="nucleotide sequence ID" value="NZ_CP019312.1"/>
</dbReference>
<dbReference type="InterPro" id="IPR036249">
    <property type="entry name" value="Thioredoxin-like_sf"/>
</dbReference>
<dbReference type="InterPro" id="IPR010987">
    <property type="entry name" value="Glutathione-S-Trfase_C-like"/>
</dbReference>
<dbReference type="SUPFAM" id="SSF47616">
    <property type="entry name" value="GST C-terminal domain-like"/>
    <property type="match status" value="1"/>
</dbReference>
<gene>
    <name evidence="3" type="ORF">BWR18_01770</name>
</gene>
<reference evidence="3 4" key="1">
    <citation type="submission" date="2017-01" db="EMBL/GenBank/DDBJ databases">
        <title>Complete genome of Tateyamaria omphalii DOK1-4 isolated from seawater in Dokdo.</title>
        <authorList>
            <person name="Kim J.H."/>
            <person name="Chi W.-J."/>
        </authorList>
    </citation>
    <scope>NUCLEOTIDE SEQUENCE [LARGE SCALE GENOMIC DNA]</scope>
    <source>
        <strain evidence="3 4">DOK1-4</strain>
    </source>
</reference>
<dbReference type="SFLD" id="SFLDG00358">
    <property type="entry name" value="Main_(cytGST)"/>
    <property type="match status" value="1"/>
</dbReference>
<dbReference type="Gene3D" id="3.40.30.10">
    <property type="entry name" value="Glutaredoxin"/>
    <property type="match status" value="1"/>
</dbReference>
<dbReference type="InterPro" id="IPR004045">
    <property type="entry name" value="Glutathione_S-Trfase_N"/>
</dbReference>
<evidence type="ECO:0000313" key="4">
    <source>
        <dbReference type="Proteomes" id="UP000186336"/>
    </source>
</evidence>
<dbReference type="AlphaFoldDB" id="A0A1P8MRB4"/>
<evidence type="ECO:0000259" key="1">
    <source>
        <dbReference type="PROSITE" id="PS50404"/>
    </source>
</evidence>
<organism evidence="3 4">
    <name type="scientific">Tateyamaria omphalii</name>
    <dbReference type="NCBI Taxonomy" id="299262"/>
    <lineage>
        <taxon>Bacteria</taxon>
        <taxon>Pseudomonadati</taxon>
        <taxon>Pseudomonadota</taxon>
        <taxon>Alphaproteobacteria</taxon>
        <taxon>Rhodobacterales</taxon>
        <taxon>Roseobacteraceae</taxon>
        <taxon>Tateyamaria</taxon>
    </lineage>
</organism>
<dbReference type="GO" id="GO:0016740">
    <property type="term" value="F:transferase activity"/>
    <property type="evidence" value="ECO:0007669"/>
    <property type="project" value="UniProtKB-KW"/>
</dbReference>
<dbReference type="STRING" id="299262.BWR18_01770"/>
<dbReference type="PROSITE" id="PS50404">
    <property type="entry name" value="GST_NTER"/>
    <property type="match status" value="1"/>
</dbReference>